<dbReference type="InterPro" id="IPR044592">
    <property type="entry name" value="RING1A/B"/>
</dbReference>
<accession>A0A8S9MPR3</accession>
<feature type="compositionally biased region" description="Basic and acidic residues" evidence="5">
    <location>
        <begin position="51"/>
        <end position="63"/>
    </location>
</feature>
<dbReference type="EMBL" id="QGKX02002183">
    <property type="protein sequence ID" value="KAF3485875.1"/>
    <property type="molecule type" value="Genomic_DNA"/>
</dbReference>
<evidence type="ECO:0000256" key="1">
    <source>
        <dbReference type="ARBA" id="ARBA00022723"/>
    </source>
</evidence>
<feature type="region of interest" description="Disordered" evidence="5">
    <location>
        <begin position="278"/>
        <end position="382"/>
    </location>
</feature>
<dbReference type="Proteomes" id="UP000712600">
    <property type="component" value="Unassembled WGS sequence"/>
</dbReference>
<evidence type="ECO:0000256" key="2">
    <source>
        <dbReference type="ARBA" id="ARBA00022771"/>
    </source>
</evidence>
<dbReference type="Gene3D" id="3.30.40.10">
    <property type="entry name" value="Zinc/RING finger domain, C3HC4 (zinc finger)"/>
    <property type="match status" value="1"/>
</dbReference>
<dbReference type="SUPFAM" id="SSF57850">
    <property type="entry name" value="RING/U-box"/>
    <property type="match status" value="1"/>
</dbReference>
<feature type="region of interest" description="Disordered" evidence="5">
    <location>
        <begin position="394"/>
        <end position="414"/>
    </location>
</feature>
<feature type="compositionally biased region" description="Acidic residues" evidence="5">
    <location>
        <begin position="90"/>
        <end position="122"/>
    </location>
</feature>
<dbReference type="GO" id="GO:0008270">
    <property type="term" value="F:zinc ion binding"/>
    <property type="evidence" value="ECO:0007669"/>
    <property type="project" value="UniProtKB-KW"/>
</dbReference>
<feature type="region of interest" description="Disordered" evidence="5">
    <location>
        <begin position="1"/>
        <end position="137"/>
    </location>
</feature>
<evidence type="ECO:0000256" key="3">
    <source>
        <dbReference type="ARBA" id="ARBA00022833"/>
    </source>
</evidence>
<feature type="compositionally biased region" description="Basic and acidic residues" evidence="5">
    <location>
        <begin position="73"/>
        <end position="89"/>
    </location>
</feature>
<comment type="caution">
    <text evidence="7">The sequence shown here is derived from an EMBL/GenBank/DDBJ whole genome shotgun (WGS) entry which is preliminary data.</text>
</comment>
<dbReference type="InterPro" id="IPR013083">
    <property type="entry name" value="Znf_RING/FYVE/PHD"/>
</dbReference>
<feature type="compositionally biased region" description="Polar residues" evidence="5">
    <location>
        <begin position="404"/>
        <end position="413"/>
    </location>
</feature>
<dbReference type="InterPro" id="IPR001841">
    <property type="entry name" value="Znf_RING"/>
</dbReference>
<dbReference type="PROSITE" id="PS50089">
    <property type="entry name" value="ZF_RING_2"/>
    <property type="match status" value="1"/>
</dbReference>
<feature type="domain" description="RING-type" evidence="6">
    <location>
        <begin position="165"/>
        <end position="205"/>
    </location>
</feature>
<protein>
    <recommendedName>
        <fullName evidence="6">RING-type domain-containing protein</fullName>
    </recommendedName>
</protein>
<gene>
    <name evidence="7" type="ORF">F2Q69_00055192</name>
</gene>
<name>A0A8S9MPR3_BRACR</name>
<organism evidence="7 8">
    <name type="scientific">Brassica cretica</name>
    <name type="common">Mustard</name>
    <dbReference type="NCBI Taxonomy" id="69181"/>
    <lineage>
        <taxon>Eukaryota</taxon>
        <taxon>Viridiplantae</taxon>
        <taxon>Streptophyta</taxon>
        <taxon>Embryophyta</taxon>
        <taxon>Tracheophyta</taxon>
        <taxon>Spermatophyta</taxon>
        <taxon>Magnoliopsida</taxon>
        <taxon>eudicotyledons</taxon>
        <taxon>Gunneridae</taxon>
        <taxon>Pentapetalae</taxon>
        <taxon>rosids</taxon>
        <taxon>malvids</taxon>
        <taxon>Brassicales</taxon>
        <taxon>Brassicaceae</taxon>
        <taxon>Brassiceae</taxon>
        <taxon>Brassica</taxon>
    </lineage>
</organism>
<reference evidence="7" key="1">
    <citation type="submission" date="2019-12" db="EMBL/GenBank/DDBJ databases">
        <title>Genome sequencing and annotation of Brassica cretica.</title>
        <authorList>
            <person name="Studholme D.J."/>
            <person name="Sarris P."/>
        </authorList>
    </citation>
    <scope>NUCLEOTIDE SEQUENCE</scope>
    <source>
        <strain evidence="7">PFS-109/04</strain>
        <tissue evidence="7">Leaf</tissue>
    </source>
</reference>
<dbReference type="SMART" id="SM00184">
    <property type="entry name" value="RING"/>
    <property type="match status" value="1"/>
</dbReference>
<sequence>MREKEMNRLRAIWRDEEKREREKWEREREGRSHESPTMPVKKQGDGGDQQQKLDRFDPEAEEKNEPEDLQETTVEKKDDEQEEVKRDEAEKEEEAVEEEEEEEEEVVEEEEEEDGDEEPEEDSKEKSPSGDKSEYDSSSSLSLCRCVLFPFMEIDLGEIRKDVQCPICLGIIKKTRTVMECLHRFCRECIDKSMRLGNNECPACRKHCASRRSLRDDPKFDALIAALFTNIDSYEEEEFIFHEDDKARNKQIQASIAEISQRQSEALVKRKSFGKEAAVLMRSQRSSSGSRRRRNCRNTEHNADEAHDDDDNNEDNNNGEGRDSSSDERGPEVRVRKRRKRSASRSTQHPSSAGANNNNGNCGDNDTEVYRDSSKGVSPGLVWNPEMLAWGRSATRSNPRHENNTAGGSSKSVRNARVSRLVEYLRSSVDGKSVEVDIHVKLVSLDTKCVPDLPQPYLCCRPTFLVKQLREFVALEMHLKTEDVELLLVKKGSGGEDKTVENLPVMASASAASSKDEMQSLEDNETLSKLKTDFNSSQEQHLTIAYRQKQTE</sequence>
<dbReference type="PANTHER" id="PTHR46537:SF9">
    <property type="entry name" value="E3 UBIQUITIN-PROTEIN LIGASE RING1A-RELATED"/>
    <property type="match status" value="1"/>
</dbReference>
<keyword evidence="2 4" id="KW-0863">Zinc-finger</keyword>
<proteinExistence type="predicted"/>
<evidence type="ECO:0000313" key="7">
    <source>
        <dbReference type="EMBL" id="KAF3485875.1"/>
    </source>
</evidence>
<keyword evidence="1" id="KW-0479">Metal-binding</keyword>
<evidence type="ECO:0000256" key="5">
    <source>
        <dbReference type="SAM" id="MobiDB-lite"/>
    </source>
</evidence>
<dbReference type="PANTHER" id="PTHR46537">
    <property type="entry name" value="OS11G0578200 PROTEIN"/>
    <property type="match status" value="1"/>
</dbReference>
<keyword evidence="3" id="KW-0862">Zinc</keyword>
<dbReference type="AlphaFoldDB" id="A0A8S9MPR3"/>
<feature type="compositionally biased region" description="Basic and acidic residues" evidence="5">
    <location>
        <begin position="1"/>
        <end position="34"/>
    </location>
</feature>
<evidence type="ECO:0000256" key="4">
    <source>
        <dbReference type="PROSITE-ProRule" id="PRU00175"/>
    </source>
</evidence>
<feature type="compositionally biased region" description="Low complexity" evidence="5">
    <location>
        <begin position="353"/>
        <end position="364"/>
    </location>
</feature>
<dbReference type="Pfam" id="PF13923">
    <property type="entry name" value="zf-C3HC4_2"/>
    <property type="match status" value="1"/>
</dbReference>
<evidence type="ECO:0000313" key="8">
    <source>
        <dbReference type="Proteomes" id="UP000712600"/>
    </source>
</evidence>
<dbReference type="CDD" id="cd16531">
    <property type="entry name" value="RING-HC_RING1-like"/>
    <property type="match status" value="1"/>
</dbReference>
<dbReference type="InterPro" id="IPR017907">
    <property type="entry name" value="Znf_RING_CS"/>
</dbReference>
<feature type="compositionally biased region" description="Basic and acidic residues" evidence="5">
    <location>
        <begin position="123"/>
        <end position="135"/>
    </location>
</feature>
<dbReference type="PROSITE" id="PS00518">
    <property type="entry name" value="ZF_RING_1"/>
    <property type="match status" value="1"/>
</dbReference>
<evidence type="ECO:0000259" key="6">
    <source>
        <dbReference type="PROSITE" id="PS50089"/>
    </source>
</evidence>
<feature type="region of interest" description="Disordered" evidence="5">
    <location>
        <begin position="509"/>
        <end position="552"/>
    </location>
</feature>
<feature type="compositionally biased region" description="Basic and acidic residues" evidence="5">
    <location>
        <begin position="320"/>
        <end position="334"/>
    </location>
</feature>